<dbReference type="SUPFAM" id="SSF53474">
    <property type="entry name" value="alpha/beta-Hydrolases"/>
    <property type="match status" value="1"/>
</dbReference>
<keyword evidence="4" id="KW-1185">Reference proteome</keyword>
<sequence length="260" mass="26938">MYTLNRALSALTGIIMTVSAISGADAQSTKTGVTNVVLVHGAFADGSSWSKVIPLLEAKGLTVIAVQNPLTSLADDVAAAKRAIALQNGPVLLVGHSWGGAVITEAGNDPKVAGLVYVAAGAPDEGQSFGEMGQAAPPAPGTGEIRPDAAGFLSLTAKGIKEDFAQDLPEAETKLMFATQGPWSAKALGDKISKAAWKTKPSWYIAASEDRMINPDLQQTLAKKIKATTLTLKTSHVPMVSQPEKVAAFIIEAAAHVNVQ</sequence>
<name>A0A7K1SBR1_9BACT</name>
<dbReference type="Pfam" id="PF12697">
    <property type="entry name" value="Abhydrolase_6"/>
    <property type="match status" value="1"/>
</dbReference>
<dbReference type="EMBL" id="WPIN01000005">
    <property type="protein sequence ID" value="MVM31229.1"/>
    <property type="molecule type" value="Genomic_DNA"/>
</dbReference>
<feature type="chain" id="PRO_5029750125" evidence="1">
    <location>
        <begin position="27"/>
        <end position="260"/>
    </location>
</feature>
<dbReference type="RefSeq" id="WP_157585878.1">
    <property type="nucleotide sequence ID" value="NZ_WPIN01000005.1"/>
</dbReference>
<dbReference type="GO" id="GO:0016787">
    <property type="term" value="F:hydrolase activity"/>
    <property type="evidence" value="ECO:0007669"/>
    <property type="project" value="UniProtKB-KW"/>
</dbReference>
<gene>
    <name evidence="3" type="ORF">GO755_14395</name>
</gene>
<dbReference type="PANTHER" id="PTHR37017:SF11">
    <property type="entry name" value="ESTERASE_LIPASE_THIOESTERASE DOMAIN-CONTAINING PROTEIN"/>
    <property type="match status" value="1"/>
</dbReference>
<keyword evidence="3" id="KW-0378">Hydrolase</keyword>
<organism evidence="3 4">
    <name type="scientific">Spirosoma arboris</name>
    <dbReference type="NCBI Taxonomy" id="2682092"/>
    <lineage>
        <taxon>Bacteria</taxon>
        <taxon>Pseudomonadati</taxon>
        <taxon>Bacteroidota</taxon>
        <taxon>Cytophagia</taxon>
        <taxon>Cytophagales</taxon>
        <taxon>Cytophagaceae</taxon>
        <taxon>Spirosoma</taxon>
    </lineage>
</organism>
<dbReference type="Gene3D" id="3.40.50.1820">
    <property type="entry name" value="alpha/beta hydrolase"/>
    <property type="match status" value="1"/>
</dbReference>
<proteinExistence type="predicted"/>
<keyword evidence="1" id="KW-0732">Signal</keyword>
<evidence type="ECO:0000256" key="1">
    <source>
        <dbReference type="SAM" id="SignalP"/>
    </source>
</evidence>
<dbReference type="InterPro" id="IPR029058">
    <property type="entry name" value="AB_hydrolase_fold"/>
</dbReference>
<dbReference type="AlphaFoldDB" id="A0A7K1SBR1"/>
<evidence type="ECO:0000259" key="2">
    <source>
        <dbReference type="Pfam" id="PF12697"/>
    </source>
</evidence>
<evidence type="ECO:0000313" key="4">
    <source>
        <dbReference type="Proteomes" id="UP000436006"/>
    </source>
</evidence>
<accession>A0A7K1SBR1</accession>
<dbReference type="InterPro" id="IPR052897">
    <property type="entry name" value="Sec-Metab_Biosynth_Hydrolase"/>
</dbReference>
<evidence type="ECO:0000313" key="3">
    <source>
        <dbReference type="EMBL" id="MVM31229.1"/>
    </source>
</evidence>
<reference evidence="3 4" key="1">
    <citation type="submission" date="2019-12" db="EMBL/GenBank/DDBJ databases">
        <title>Spirosoma sp. HMF4905 genome sequencing and assembly.</title>
        <authorList>
            <person name="Kang H."/>
            <person name="Cha I."/>
            <person name="Kim H."/>
            <person name="Joh K."/>
        </authorList>
    </citation>
    <scope>NUCLEOTIDE SEQUENCE [LARGE SCALE GENOMIC DNA]</scope>
    <source>
        <strain evidence="3 4">HMF4905</strain>
    </source>
</reference>
<feature type="signal peptide" evidence="1">
    <location>
        <begin position="1"/>
        <end position="26"/>
    </location>
</feature>
<comment type="caution">
    <text evidence="3">The sequence shown here is derived from an EMBL/GenBank/DDBJ whole genome shotgun (WGS) entry which is preliminary data.</text>
</comment>
<dbReference type="PANTHER" id="PTHR37017">
    <property type="entry name" value="AB HYDROLASE-1 DOMAIN-CONTAINING PROTEIN-RELATED"/>
    <property type="match status" value="1"/>
</dbReference>
<protein>
    <submittedName>
        <fullName evidence="3">Alpha/beta fold hydrolase</fullName>
    </submittedName>
</protein>
<dbReference type="InterPro" id="IPR000073">
    <property type="entry name" value="AB_hydrolase_1"/>
</dbReference>
<feature type="domain" description="AB hydrolase-1" evidence="2">
    <location>
        <begin position="36"/>
        <end position="248"/>
    </location>
</feature>
<dbReference type="Proteomes" id="UP000436006">
    <property type="component" value="Unassembled WGS sequence"/>
</dbReference>